<dbReference type="Pfam" id="PF00034">
    <property type="entry name" value="Cytochrom_C"/>
    <property type="match status" value="2"/>
</dbReference>
<dbReference type="GO" id="GO:0016020">
    <property type="term" value="C:membrane"/>
    <property type="evidence" value="ECO:0007669"/>
    <property type="project" value="InterPro"/>
</dbReference>
<dbReference type="PANTHER" id="PTHR35008">
    <property type="entry name" value="BLL4482 PROTEIN-RELATED"/>
    <property type="match status" value="1"/>
</dbReference>
<gene>
    <name evidence="10" type="ORF">GCM10011430_08650</name>
</gene>
<feature type="binding site" description="covalent" evidence="6">
    <location>
        <position position="62"/>
    </location>
    <ligand>
        <name>heme c</name>
        <dbReference type="ChEBI" id="CHEBI:61717"/>
        <label>1</label>
    </ligand>
</feature>
<sequence>MIGRALRLLGWLMLAIVSAIAIWLFVGNRNPDLNQPSTPPADAKQQIARGEYLARIGNCMSCHTARGGQPYAGGRAIPTPFGDIYASNLTPDKQTGIGDWNSDDFWRAMHDGRSKDGSLLYPAFPYTSFTKVTRADSDAIFAWLQTLPSVNQQNRAPELRSPYDNRWLLYAWRALYFRPGQYANDDSRSVAWNRGAYLTQGLGHCAACHSTRNRFGGIDEKTALGGGMIPVLNWYAPPLNGDRQDGLGAWEIEHIAAFMQTGITPQRAATGPMAEVVAGSLQHLTSDDARAIAGYLQSLPQQSAPPLAGPDLRDEGKKAMISAGAKLYKDNCAACHQESGRGVPSVYPALAGNRTVTSPVIANVIRVVLHGGFAPSTAGNPRPYGMPPFAQSLSDDEVAAVVTYIRNAWGNEANAVSPVDVNRYRSRPLP</sequence>
<evidence type="ECO:0000256" key="7">
    <source>
        <dbReference type="PIRSR" id="PIRSR000018-51"/>
    </source>
</evidence>
<keyword evidence="11" id="KW-1185">Reference proteome</keyword>
<evidence type="ECO:0000256" key="4">
    <source>
        <dbReference type="ARBA" id="ARBA00022982"/>
    </source>
</evidence>
<proteinExistence type="predicted"/>
<keyword evidence="2 6" id="KW-0349">Heme</keyword>
<dbReference type="EMBL" id="BMDP01000001">
    <property type="protein sequence ID" value="GGI53691.1"/>
    <property type="molecule type" value="Genomic_DNA"/>
</dbReference>
<dbReference type="Gene3D" id="1.10.760.10">
    <property type="entry name" value="Cytochrome c-like domain"/>
    <property type="match status" value="3"/>
</dbReference>
<feature type="transmembrane region" description="Helical" evidence="8">
    <location>
        <begin position="7"/>
        <end position="26"/>
    </location>
</feature>
<feature type="binding site" description="covalent" evidence="6">
    <location>
        <position position="332"/>
    </location>
    <ligand>
        <name>heme c</name>
        <dbReference type="ChEBI" id="CHEBI:61717"/>
        <label>3</label>
    </ligand>
</feature>
<evidence type="ECO:0000259" key="9">
    <source>
        <dbReference type="PROSITE" id="PS51007"/>
    </source>
</evidence>
<keyword evidence="5 7" id="KW-0408">Iron</keyword>
<feature type="domain" description="Cytochrome c" evidence="9">
    <location>
        <begin position="319"/>
        <end position="409"/>
    </location>
</feature>
<dbReference type="SUPFAM" id="SSF46626">
    <property type="entry name" value="Cytochrome c"/>
    <property type="match status" value="3"/>
</dbReference>
<feature type="binding site" description="covalent" evidence="6">
    <location>
        <position position="208"/>
    </location>
    <ligand>
        <name>heme c</name>
        <dbReference type="ChEBI" id="CHEBI:61717"/>
        <label>2</label>
    </ligand>
</feature>
<evidence type="ECO:0000256" key="6">
    <source>
        <dbReference type="PIRSR" id="PIRSR000018-50"/>
    </source>
</evidence>
<dbReference type="GO" id="GO:0005506">
    <property type="term" value="F:iron ion binding"/>
    <property type="evidence" value="ECO:0007669"/>
    <property type="project" value="InterPro"/>
</dbReference>
<evidence type="ECO:0000256" key="3">
    <source>
        <dbReference type="ARBA" id="ARBA00022723"/>
    </source>
</evidence>
<evidence type="ECO:0000256" key="8">
    <source>
        <dbReference type="SAM" id="Phobius"/>
    </source>
</evidence>
<feature type="binding site" description="covalent" evidence="6">
    <location>
        <position position="205"/>
    </location>
    <ligand>
        <name>heme c</name>
        <dbReference type="ChEBI" id="CHEBI:61717"/>
        <label>2</label>
    </ligand>
</feature>
<dbReference type="PANTHER" id="PTHR35008:SF4">
    <property type="entry name" value="BLL4482 PROTEIN"/>
    <property type="match status" value="1"/>
</dbReference>
<evidence type="ECO:0000256" key="5">
    <source>
        <dbReference type="ARBA" id="ARBA00023004"/>
    </source>
</evidence>
<name>A0A8J3AY89_9BURK</name>
<dbReference type="InterPro" id="IPR051459">
    <property type="entry name" value="Cytochrome_c-type_DH"/>
</dbReference>
<feature type="binding site" description="axial binding residue" evidence="7">
    <location>
        <position position="336"/>
    </location>
    <ligand>
        <name>heme c</name>
        <dbReference type="ChEBI" id="CHEBI:61717"/>
        <label>3</label>
    </ligand>
    <ligandPart>
        <name>Fe</name>
        <dbReference type="ChEBI" id="CHEBI:18248"/>
    </ligandPart>
</feature>
<feature type="binding site" description="axial binding residue" evidence="7">
    <location>
        <position position="63"/>
    </location>
    <ligand>
        <name>heme c</name>
        <dbReference type="ChEBI" id="CHEBI:61717"/>
        <label>1</label>
    </ligand>
    <ligandPart>
        <name>Fe</name>
        <dbReference type="ChEBI" id="CHEBI:18248"/>
    </ligandPart>
</feature>
<reference evidence="10" key="1">
    <citation type="journal article" date="2014" name="Int. J. Syst. Evol. Microbiol.">
        <title>Complete genome sequence of Corynebacterium casei LMG S-19264T (=DSM 44701T), isolated from a smear-ripened cheese.</title>
        <authorList>
            <consortium name="US DOE Joint Genome Institute (JGI-PGF)"/>
            <person name="Walter F."/>
            <person name="Albersmeier A."/>
            <person name="Kalinowski J."/>
            <person name="Ruckert C."/>
        </authorList>
    </citation>
    <scope>NUCLEOTIDE SEQUENCE</scope>
    <source>
        <strain evidence="10">CCM 7664</strain>
    </source>
</reference>
<evidence type="ECO:0000313" key="10">
    <source>
        <dbReference type="EMBL" id="GGI53691.1"/>
    </source>
</evidence>
<evidence type="ECO:0000256" key="2">
    <source>
        <dbReference type="ARBA" id="ARBA00022617"/>
    </source>
</evidence>
<protein>
    <submittedName>
        <fullName evidence="10">Cytochrome c</fullName>
    </submittedName>
</protein>
<feature type="binding site" description="axial binding residue" evidence="7">
    <location>
        <position position="209"/>
    </location>
    <ligand>
        <name>heme c</name>
        <dbReference type="ChEBI" id="CHEBI:61717"/>
        <label>2</label>
    </ligand>
    <ligandPart>
        <name>Fe</name>
        <dbReference type="ChEBI" id="CHEBI:18248"/>
    </ligandPart>
</feature>
<keyword evidence="8" id="KW-0812">Transmembrane</keyword>
<dbReference type="InterPro" id="IPR036909">
    <property type="entry name" value="Cyt_c-like_dom_sf"/>
</dbReference>
<dbReference type="InterPro" id="IPR014353">
    <property type="entry name" value="Membr-bd_ADH_cyt_c"/>
</dbReference>
<feature type="binding site" description="covalent" evidence="6">
    <location>
        <position position="335"/>
    </location>
    <ligand>
        <name>heme c</name>
        <dbReference type="ChEBI" id="CHEBI:61717"/>
        <label>3</label>
    </ligand>
</feature>
<dbReference type="InterPro" id="IPR008168">
    <property type="entry name" value="Cyt_C_IC"/>
</dbReference>
<keyword evidence="1" id="KW-0813">Transport</keyword>
<evidence type="ECO:0000256" key="1">
    <source>
        <dbReference type="ARBA" id="ARBA00022448"/>
    </source>
</evidence>
<dbReference type="PROSITE" id="PS51007">
    <property type="entry name" value="CYTC"/>
    <property type="match status" value="3"/>
</dbReference>
<feature type="binding site" description="covalent" evidence="6">
    <location>
        <position position="59"/>
    </location>
    <ligand>
        <name>heme c</name>
        <dbReference type="ChEBI" id="CHEBI:61717"/>
        <label>1</label>
    </ligand>
</feature>
<keyword evidence="8" id="KW-0472">Membrane</keyword>
<feature type="domain" description="Cytochrome c" evidence="9">
    <location>
        <begin position="45"/>
        <end position="148"/>
    </location>
</feature>
<dbReference type="PRINTS" id="PR00605">
    <property type="entry name" value="CYTCHROMECIC"/>
</dbReference>
<keyword evidence="8" id="KW-1133">Transmembrane helix</keyword>
<dbReference type="AlphaFoldDB" id="A0A8J3AY89"/>
<dbReference type="InterPro" id="IPR009056">
    <property type="entry name" value="Cyt_c-like_dom"/>
</dbReference>
<feature type="domain" description="Cytochrome c" evidence="9">
    <location>
        <begin position="190"/>
        <end position="300"/>
    </location>
</feature>
<keyword evidence="4" id="KW-0249">Electron transport</keyword>
<keyword evidence="3 7" id="KW-0479">Metal-binding</keyword>
<evidence type="ECO:0000313" key="11">
    <source>
        <dbReference type="Proteomes" id="UP000627205"/>
    </source>
</evidence>
<dbReference type="Proteomes" id="UP000627205">
    <property type="component" value="Unassembled WGS sequence"/>
</dbReference>
<comment type="caution">
    <text evidence="10">The sequence shown here is derived from an EMBL/GenBank/DDBJ whole genome shotgun (WGS) entry which is preliminary data.</text>
</comment>
<dbReference type="GO" id="GO:0009055">
    <property type="term" value="F:electron transfer activity"/>
    <property type="evidence" value="ECO:0007669"/>
    <property type="project" value="InterPro"/>
</dbReference>
<organism evidence="10 11">
    <name type="scientific">Oxalicibacterium solurbis</name>
    <dbReference type="NCBI Taxonomy" id="69280"/>
    <lineage>
        <taxon>Bacteria</taxon>
        <taxon>Pseudomonadati</taxon>
        <taxon>Pseudomonadota</taxon>
        <taxon>Betaproteobacteria</taxon>
        <taxon>Burkholderiales</taxon>
        <taxon>Oxalobacteraceae</taxon>
        <taxon>Oxalicibacterium</taxon>
    </lineage>
</organism>
<comment type="cofactor">
    <cofactor evidence="6">
        <name>heme c</name>
        <dbReference type="ChEBI" id="CHEBI:61717"/>
    </cofactor>
    <text evidence="6">Binds 3 heme c groups covalently per subunit.</text>
</comment>
<reference evidence="10" key="2">
    <citation type="submission" date="2020-09" db="EMBL/GenBank/DDBJ databases">
        <authorList>
            <person name="Sun Q."/>
            <person name="Sedlacek I."/>
        </authorList>
    </citation>
    <scope>NUCLEOTIDE SEQUENCE</scope>
    <source>
        <strain evidence="10">CCM 7664</strain>
    </source>
</reference>
<dbReference type="GO" id="GO:0020037">
    <property type="term" value="F:heme binding"/>
    <property type="evidence" value="ECO:0007669"/>
    <property type="project" value="InterPro"/>
</dbReference>
<accession>A0A8J3AY89</accession>
<dbReference type="PIRSF" id="PIRSF000018">
    <property type="entry name" value="Mb_ADH_cyt_c"/>
    <property type="match status" value="1"/>
</dbReference>
<dbReference type="GO" id="GO:0016614">
    <property type="term" value="F:oxidoreductase activity, acting on CH-OH group of donors"/>
    <property type="evidence" value="ECO:0007669"/>
    <property type="project" value="InterPro"/>
</dbReference>